<gene>
    <name evidence="1" type="ORF">F5X71_09470</name>
</gene>
<dbReference type="EMBL" id="CP046171">
    <property type="protein sequence ID" value="QIS02517.1"/>
    <property type="molecule type" value="Genomic_DNA"/>
</dbReference>
<sequence>MANILTEAREGRLAIKLKAEDFVYIDRDCDYFKDVIRNIQKKAEGADDGNSGSTSISAIPAGVSSDRIGHVERKMDMTDLPGGGERVNRTLRHTWSCLPIV</sequence>
<protein>
    <submittedName>
        <fullName evidence="1">Uncharacterized protein</fullName>
    </submittedName>
</protein>
<dbReference type="Proteomes" id="UP000501705">
    <property type="component" value="Chromosome"/>
</dbReference>
<evidence type="ECO:0000313" key="1">
    <source>
        <dbReference type="EMBL" id="QIS02517.1"/>
    </source>
</evidence>
<proteinExistence type="predicted"/>
<dbReference type="AlphaFoldDB" id="A0A6G9XNM0"/>
<name>A0A6G9XNM0_NOCBR</name>
<organism evidence="1 2">
    <name type="scientific">Nocardia brasiliensis</name>
    <dbReference type="NCBI Taxonomy" id="37326"/>
    <lineage>
        <taxon>Bacteria</taxon>
        <taxon>Bacillati</taxon>
        <taxon>Actinomycetota</taxon>
        <taxon>Actinomycetes</taxon>
        <taxon>Mycobacteriales</taxon>
        <taxon>Nocardiaceae</taxon>
        <taxon>Nocardia</taxon>
    </lineage>
</organism>
<evidence type="ECO:0000313" key="2">
    <source>
        <dbReference type="Proteomes" id="UP000501705"/>
    </source>
</evidence>
<accession>A0A6G9XNM0</accession>
<reference evidence="1 2" key="1">
    <citation type="journal article" date="2019" name="ACS Chem. Biol.">
        <title>Identification and Mobilization of a Cryptic Antibiotic Biosynthesis Gene Locus from a Human-Pathogenic Nocardia Isolate.</title>
        <authorList>
            <person name="Herisse M."/>
            <person name="Ishida K."/>
            <person name="Porter J.L."/>
            <person name="Howden B."/>
            <person name="Hertweck C."/>
            <person name="Stinear T.P."/>
            <person name="Pidot S.J."/>
        </authorList>
    </citation>
    <scope>NUCLEOTIDE SEQUENCE [LARGE SCALE GENOMIC DNA]</scope>
    <source>
        <strain evidence="1 2">AUSMDU00024985</strain>
    </source>
</reference>
<dbReference type="RefSeq" id="WP_167461606.1">
    <property type="nucleotide sequence ID" value="NZ_CP046171.1"/>
</dbReference>